<reference evidence="3 4" key="1">
    <citation type="submission" date="2020-08" db="EMBL/GenBank/DDBJ databases">
        <title>Genomic Encyclopedia of Type Strains, Phase IV (KMG-V): Genome sequencing to study the core and pangenomes of soil and plant-associated prokaryotes.</title>
        <authorList>
            <person name="Whitman W."/>
        </authorList>
    </citation>
    <scope>NUCLEOTIDE SEQUENCE [LARGE SCALE GENOMIC DNA]</scope>
    <source>
        <strain evidence="3 4">M8UP14</strain>
    </source>
</reference>
<dbReference type="Gene3D" id="3.40.50.1000">
    <property type="entry name" value="HAD superfamily/HAD-like"/>
    <property type="match status" value="1"/>
</dbReference>
<evidence type="ECO:0000313" key="3">
    <source>
        <dbReference type="EMBL" id="MBB5058472.1"/>
    </source>
</evidence>
<dbReference type="InterPro" id="IPR036412">
    <property type="entry name" value="HAD-like_sf"/>
</dbReference>
<dbReference type="EMBL" id="JACHIP010000004">
    <property type="protein sequence ID" value="MBB5058472.1"/>
    <property type="molecule type" value="Genomic_DNA"/>
</dbReference>
<keyword evidence="1 2" id="KW-0732">Signal</keyword>
<feature type="chain" id="PRO_5030590364" evidence="2">
    <location>
        <begin position="21"/>
        <end position="227"/>
    </location>
</feature>
<comment type="caution">
    <text evidence="3">The sequence shown here is derived from an EMBL/GenBank/DDBJ whole genome shotgun (WGS) entry which is preliminary data.</text>
</comment>
<dbReference type="RefSeq" id="WP_184218144.1">
    <property type="nucleotide sequence ID" value="NZ_JACHIP010000004.1"/>
</dbReference>
<dbReference type="PANTHER" id="PTHR31284">
    <property type="entry name" value="ACID PHOSPHATASE-LIKE PROTEIN"/>
    <property type="match status" value="1"/>
</dbReference>
<proteinExistence type="predicted"/>
<dbReference type="SUPFAM" id="SSF56784">
    <property type="entry name" value="HAD-like"/>
    <property type="match status" value="1"/>
</dbReference>
<dbReference type="InterPro" id="IPR005519">
    <property type="entry name" value="Acid_phosphat_B-like"/>
</dbReference>
<dbReference type="InterPro" id="IPR023214">
    <property type="entry name" value="HAD_sf"/>
</dbReference>
<evidence type="ECO:0000256" key="1">
    <source>
        <dbReference type="ARBA" id="ARBA00022729"/>
    </source>
</evidence>
<evidence type="ECO:0000313" key="4">
    <source>
        <dbReference type="Proteomes" id="UP000540989"/>
    </source>
</evidence>
<keyword evidence="4" id="KW-1185">Reference proteome</keyword>
<dbReference type="Proteomes" id="UP000540989">
    <property type="component" value="Unassembled WGS sequence"/>
</dbReference>
<accession>A0A7W8E4C0</accession>
<dbReference type="PANTHER" id="PTHR31284:SF10">
    <property type="entry name" value="ACID PHOSPHATASE-LIKE PROTEIN"/>
    <property type="match status" value="1"/>
</dbReference>
<name>A0A7W8E4C0_9BACT</name>
<protein>
    <submittedName>
        <fullName evidence="3">Putative secreted acid phosphatase</fullName>
    </submittedName>
</protein>
<organism evidence="3 4">
    <name type="scientific">Granulicella aggregans</name>
    <dbReference type="NCBI Taxonomy" id="474949"/>
    <lineage>
        <taxon>Bacteria</taxon>
        <taxon>Pseudomonadati</taxon>
        <taxon>Acidobacteriota</taxon>
        <taxon>Terriglobia</taxon>
        <taxon>Terriglobales</taxon>
        <taxon>Acidobacteriaceae</taxon>
        <taxon>Granulicella</taxon>
    </lineage>
</organism>
<dbReference type="Pfam" id="PF03767">
    <property type="entry name" value="Acid_phosphat_B"/>
    <property type="match status" value="1"/>
</dbReference>
<evidence type="ECO:0000256" key="2">
    <source>
        <dbReference type="SAM" id="SignalP"/>
    </source>
</evidence>
<gene>
    <name evidence="3" type="ORF">HDF16_003186</name>
</gene>
<dbReference type="AlphaFoldDB" id="A0A7W8E4C0"/>
<sequence length="227" mass="25106">MRRILLALLLCCGLSEGQQAVAPVAGEPANLGAMKARLIQYHACTEPDCYVPQMERQAELASRFLKQSVAAAQPKDKLALVLDIDETSLSNWTVELHDDFGYIHNDSDWCIALHCSPAIPSTLRLFHEATKAGVAVFFITGRPEGQRADTAANLKAEGFDHWQELYLRPADHPKSQTTIEFKSGERAKIVAQGYRIVLNVGDQLSDLQGEPQAEHSVKLPNPFYLIP</sequence>
<feature type="signal peptide" evidence="2">
    <location>
        <begin position="1"/>
        <end position="20"/>
    </location>
</feature>